<comment type="caution">
    <text evidence="3">The sequence shown here is derived from an EMBL/GenBank/DDBJ whole genome shotgun (WGS) entry which is preliminary data.</text>
</comment>
<name>A0A2G4YQ14_9PROT</name>
<accession>A0A2G4YQ14</accession>
<proteinExistence type="predicted"/>
<dbReference type="AlphaFoldDB" id="A0A2G4YQ14"/>
<gene>
    <name evidence="3" type="ORF">CRD36_16405</name>
</gene>
<dbReference type="RefSeq" id="WP_099475051.1">
    <property type="nucleotide sequence ID" value="NZ_CP041025.1"/>
</dbReference>
<dbReference type="Proteomes" id="UP000229730">
    <property type="component" value="Unassembled WGS sequence"/>
</dbReference>
<evidence type="ECO:0000313" key="3">
    <source>
        <dbReference type="EMBL" id="PHZ83546.1"/>
    </source>
</evidence>
<organism evidence="3 4">
    <name type="scientific">Paremcibacter congregatus</name>
    <dbReference type="NCBI Taxonomy" id="2043170"/>
    <lineage>
        <taxon>Bacteria</taxon>
        <taxon>Pseudomonadati</taxon>
        <taxon>Pseudomonadota</taxon>
        <taxon>Alphaproteobacteria</taxon>
        <taxon>Emcibacterales</taxon>
        <taxon>Emcibacteraceae</taxon>
        <taxon>Paremcibacter</taxon>
    </lineage>
</organism>
<keyword evidence="1" id="KW-0812">Transmembrane</keyword>
<evidence type="ECO:0000256" key="1">
    <source>
        <dbReference type="SAM" id="Phobius"/>
    </source>
</evidence>
<reference evidence="3 4" key="1">
    <citation type="submission" date="2017-10" db="EMBL/GenBank/DDBJ databases">
        <title>Frigbacter circumglobatus gen. nov. sp. nov., isolated from sediment cultured in situ.</title>
        <authorList>
            <person name="Zhao Z."/>
        </authorList>
    </citation>
    <scope>NUCLEOTIDE SEQUENCE [LARGE SCALE GENOMIC DNA]</scope>
    <source>
        <strain evidence="3 4">ZYL</strain>
    </source>
</reference>
<protein>
    <recommendedName>
        <fullName evidence="2">TadE-like domain-containing protein</fullName>
    </recommendedName>
</protein>
<sequence>MAQILKTFFLKLRASTAGSSLVELAMIMPILLLILVGTLDMGSMFMRKMELSNAAKAGIQYAMVRKPVQGDLTNIRNAVRSSLGTSMTPGTEVAVELYCICNNVKQLCTTDCTDENVSAFVNIEVKEDYTTPYFNYDWFISHFPIRESATIKLN</sequence>
<feature type="transmembrane region" description="Helical" evidence="1">
    <location>
        <begin position="20"/>
        <end position="39"/>
    </location>
</feature>
<dbReference type="EMBL" id="PDEM01000032">
    <property type="protein sequence ID" value="PHZ83546.1"/>
    <property type="molecule type" value="Genomic_DNA"/>
</dbReference>
<keyword evidence="1" id="KW-0472">Membrane</keyword>
<keyword evidence="4" id="KW-1185">Reference proteome</keyword>
<evidence type="ECO:0000259" key="2">
    <source>
        <dbReference type="Pfam" id="PF07811"/>
    </source>
</evidence>
<dbReference type="OrthoDB" id="7409794at2"/>
<feature type="domain" description="TadE-like" evidence="2">
    <location>
        <begin position="18"/>
        <end position="58"/>
    </location>
</feature>
<dbReference type="InParanoid" id="A0A2G4YQ14"/>
<evidence type="ECO:0000313" key="4">
    <source>
        <dbReference type="Proteomes" id="UP000229730"/>
    </source>
</evidence>
<keyword evidence="1" id="KW-1133">Transmembrane helix</keyword>
<dbReference type="InterPro" id="IPR012495">
    <property type="entry name" value="TadE-like_dom"/>
</dbReference>
<dbReference type="Pfam" id="PF07811">
    <property type="entry name" value="TadE"/>
    <property type="match status" value="1"/>
</dbReference>